<evidence type="ECO:0000313" key="9">
    <source>
        <dbReference type="Proteomes" id="UP001165080"/>
    </source>
</evidence>
<feature type="region of interest" description="Disordered" evidence="6">
    <location>
        <begin position="1310"/>
        <end position="1329"/>
    </location>
</feature>
<keyword evidence="2 5" id="KW-0547">Nucleotide-binding</keyword>
<reference evidence="8 9" key="1">
    <citation type="journal article" date="2023" name="Commun. Biol.">
        <title>Reorganization of the ancestral sex-determining regions during the evolution of trioecy in Pleodorina starrii.</title>
        <authorList>
            <person name="Takahashi K."/>
            <person name="Suzuki S."/>
            <person name="Kawai-Toyooka H."/>
            <person name="Yamamoto K."/>
            <person name="Hamaji T."/>
            <person name="Ootsuki R."/>
            <person name="Yamaguchi H."/>
            <person name="Kawachi M."/>
            <person name="Higashiyama T."/>
            <person name="Nozaki H."/>
        </authorList>
    </citation>
    <scope>NUCLEOTIDE SEQUENCE [LARGE SCALE GENOMIC DNA]</scope>
    <source>
        <strain evidence="8 9">NIES-4479</strain>
    </source>
</reference>
<dbReference type="Proteomes" id="UP001165080">
    <property type="component" value="Unassembled WGS sequence"/>
</dbReference>
<dbReference type="InterPro" id="IPR011009">
    <property type="entry name" value="Kinase-like_dom_sf"/>
</dbReference>
<keyword evidence="1" id="KW-0808">Transferase</keyword>
<feature type="compositionally biased region" description="Gly residues" evidence="6">
    <location>
        <begin position="867"/>
        <end position="877"/>
    </location>
</feature>
<evidence type="ECO:0000256" key="4">
    <source>
        <dbReference type="ARBA" id="ARBA00022840"/>
    </source>
</evidence>
<protein>
    <recommendedName>
        <fullName evidence="7">Protein kinase domain-containing protein</fullName>
    </recommendedName>
</protein>
<dbReference type="PROSITE" id="PS50011">
    <property type="entry name" value="PROTEIN_KINASE_DOM"/>
    <property type="match status" value="1"/>
</dbReference>
<dbReference type="Pfam" id="PF00069">
    <property type="entry name" value="Pkinase"/>
    <property type="match status" value="1"/>
</dbReference>
<dbReference type="Gene3D" id="3.30.200.20">
    <property type="entry name" value="Phosphorylase Kinase, domain 1"/>
    <property type="match status" value="1"/>
</dbReference>
<feature type="compositionally biased region" description="Pro residues" evidence="6">
    <location>
        <begin position="1218"/>
        <end position="1230"/>
    </location>
</feature>
<feature type="region of interest" description="Disordered" evidence="6">
    <location>
        <begin position="155"/>
        <end position="195"/>
    </location>
</feature>
<dbReference type="SMART" id="SM00220">
    <property type="entry name" value="S_TKc"/>
    <property type="match status" value="1"/>
</dbReference>
<evidence type="ECO:0000256" key="6">
    <source>
        <dbReference type="SAM" id="MobiDB-lite"/>
    </source>
</evidence>
<gene>
    <name evidence="8" type="primary">PLEST009097</name>
    <name evidence="8" type="ORF">PLESTB_000617000</name>
</gene>
<dbReference type="Gene3D" id="1.10.510.10">
    <property type="entry name" value="Transferase(Phosphotransferase) domain 1"/>
    <property type="match status" value="1"/>
</dbReference>
<evidence type="ECO:0000256" key="1">
    <source>
        <dbReference type="ARBA" id="ARBA00022679"/>
    </source>
</evidence>
<feature type="region of interest" description="Disordered" evidence="6">
    <location>
        <begin position="224"/>
        <end position="289"/>
    </location>
</feature>
<dbReference type="PROSITE" id="PS00108">
    <property type="entry name" value="PROTEIN_KINASE_ST"/>
    <property type="match status" value="1"/>
</dbReference>
<dbReference type="PANTHER" id="PTHR44329:SF25">
    <property type="entry name" value="PROTEIN KINASE DOMAIN-CONTAINING PROTEIN"/>
    <property type="match status" value="1"/>
</dbReference>
<dbReference type="InterPro" id="IPR000719">
    <property type="entry name" value="Prot_kinase_dom"/>
</dbReference>
<keyword evidence="4 5" id="KW-0067">ATP-binding</keyword>
<feature type="compositionally biased region" description="Low complexity" evidence="6">
    <location>
        <begin position="1193"/>
        <end position="1217"/>
    </location>
</feature>
<dbReference type="SUPFAM" id="SSF56112">
    <property type="entry name" value="Protein kinase-like (PK-like)"/>
    <property type="match status" value="1"/>
</dbReference>
<feature type="compositionally biased region" description="Polar residues" evidence="6">
    <location>
        <begin position="224"/>
        <end position="239"/>
    </location>
</feature>
<feature type="compositionally biased region" description="Low complexity" evidence="6">
    <location>
        <begin position="1127"/>
        <end position="1142"/>
    </location>
</feature>
<feature type="compositionally biased region" description="Low complexity" evidence="6">
    <location>
        <begin position="1164"/>
        <end position="1173"/>
    </location>
</feature>
<name>A0A9W6BHT9_9CHLO</name>
<feature type="region of interest" description="Disordered" evidence="6">
    <location>
        <begin position="1270"/>
        <end position="1293"/>
    </location>
</feature>
<dbReference type="SMART" id="SM00666">
    <property type="entry name" value="PB1"/>
    <property type="match status" value="1"/>
</dbReference>
<feature type="region of interest" description="Disordered" evidence="6">
    <location>
        <begin position="867"/>
        <end position="897"/>
    </location>
</feature>
<evidence type="ECO:0000256" key="2">
    <source>
        <dbReference type="ARBA" id="ARBA00022741"/>
    </source>
</evidence>
<dbReference type="GO" id="GO:0005524">
    <property type="term" value="F:ATP binding"/>
    <property type="evidence" value="ECO:0007669"/>
    <property type="project" value="UniProtKB-UniRule"/>
</dbReference>
<feature type="compositionally biased region" description="Low complexity" evidence="6">
    <location>
        <begin position="254"/>
        <end position="270"/>
    </location>
</feature>
<evidence type="ECO:0000313" key="8">
    <source>
        <dbReference type="EMBL" id="GLC52329.1"/>
    </source>
</evidence>
<feature type="region of interest" description="Disordered" evidence="6">
    <location>
        <begin position="718"/>
        <end position="746"/>
    </location>
</feature>
<feature type="region of interest" description="Disordered" evidence="6">
    <location>
        <begin position="596"/>
        <end position="638"/>
    </location>
</feature>
<feature type="region of interest" description="Disordered" evidence="6">
    <location>
        <begin position="408"/>
        <end position="482"/>
    </location>
</feature>
<feature type="compositionally biased region" description="Basic and acidic residues" evidence="6">
    <location>
        <begin position="718"/>
        <end position="730"/>
    </location>
</feature>
<feature type="compositionally biased region" description="Basic and acidic residues" evidence="6">
    <location>
        <begin position="408"/>
        <end position="425"/>
    </location>
</feature>
<feature type="compositionally biased region" description="Polar residues" evidence="6">
    <location>
        <begin position="178"/>
        <end position="188"/>
    </location>
</feature>
<organism evidence="8 9">
    <name type="scientific">Pleodorina starrii</name>
    <dbReference type="NCBI Taxonomy" id="330485"/>
    <lineage>
        <taxon>Eukaryota</taxon>
        <taxon>Viridiplantae</taxon>
        <taxon>Chlorophyta</taxon>
        <taxon>core chlorophytes</taxon>
        <taxon>Chlorophyceae</taxon>
        <taxon>CS clade</taxon>
        <taxon>Chlamydomonadales</taxon>
        <taxon>Volvocaceae</taxon>
        <taxon>Pleodorina</taxon>
    </lineage>
</organism>
<keyword evidence="9" id="KW-1185">Reference proteome</keyword>
<dbReference type="Pfam" id="PF00564">
    <property type="entry name" value="PB1"/>
    <property type="match status" value="1"/>
</dbReference>
<feature type="compositionally biased region" description="Pro residues" evidence="6">
    <location>
        <begin position="1274"/>
        <end position="1291"/>
    </location>
</feature>
<sequence length="1387" mass="144677">MPEGPGALLRTEAEDKPRIRVRLHFGGTFAQDGPRQWRYVGGEVYNESFPLESSYSQVAKRLNDKFGDTVSFKYLCPGDDIDPDNLVQVQGDDDLREMCDEYQNALQKSSTPVKTVRIKVFVFRAVIFEREVQELDEELGEDDELLDLPDDGEPFSSCDHAECGPNWSDWGEPDEQEVTQSSMPSAHISTDAEHHTSAAAAAAAAAATAALHNISMSVNSINSGRSNGSAPNAPLTSAGTLGDAGGRAPPQLTQLPPGMLAQQPQQQQRLSAHGDSAERSGGAAGGAGVGGRCSSGGYAESSGARTGGAAVAEAAAAAAAVFPHAYGALGVKLDAEADIYDPLGVYALADSAYAEAEYGAGWYEGPEEVYGEAAEEGAEAEAEAAVEASAEAEEEDEGRVRGLYGRAHEHGQEQQQRPLHEERSGFDWMGTQGERRGPVQGDWRHGRERGLERSQLEQQQQQERQRTLEQRQAQERQNLNRQDSLLQSGLGFYCNEELEDPYGDPYDDDAVLAAAAGAGFHVMRTTEPAGGRNRSSAASDGAVRVLPRAADVAAFGDHAVGQYGGYGIGGAGAGGGGLLARLPAAADMLPRHISAFGESSRDDSQGGGRGASGPQLPSRITIFGDDESLSGTQCGGSTSGGGRLGGAAAAGGLHRLAVLGALGGAAAAGGVAAWLDPHAASGDAVGGKSGTTGLLGPGDDLVAGDSRLCITQEFGTKERSSLLEPGEHGGLESGVGDGMGDALTPLGPLDPLSRGLGAGLGMLGGDGLDNLSPSSAAHNHPLKGVVKKRKSEVSIMAKIGEGAFGEVSQAQVFPYGIVAVKWLKRERFAKYSESFQREAETLAKLNHPNIIRMYGLVMDTPDSPAFGGGATSGGGAAGPAAHLGSGGGSGGNSGNGGSGTPTGLIGGIITEFVRNGSLGQYLRSLNGRRLSLRQRAMIALQAALGMAYLHEQSPAVVHFDLKPDNLLVDGEGDSMVIKVADFGLSKHKLSNYVSCRDLRGTLPYMAYELVSGNNNISEKVDVYSMGVVMWEMYTGEVPFAHLTAQEILTGLLHGNLHLAIPPACEPEWRSLVETCMDPNPTNRPSFQELAMQLQEILRLERQASNASSASAAAAAAVAAVLDSDATGRGDSGGAAAATAAAGTAGGGGAGLGQWRLPAQPPAAAPAAAAAQPQVRSPGAVPPMPQAPPPPLLAPQALLARQQQQLAAAAAAQQQQHPLSPPLQQPPPPLHTPLLVALQQQQRPQPQAPQPLPPFQLQQQYGNAYNMQQAMRQPATPPLQPQPPSAQAPPQPVQQHIHYLQQLTPGLILPPQQQQQQQQQPPQPQQHPVQLPQAHLYALPLRPQALFQPQQQQHGQHLNGLYGLAGGVGVGVGGTGLPPLVSWGDRGM</sequence>
<dbReference type="SUPFAM" id="SSF54277">
    <property type="entry name" value="CAD &amp; PB1 domains"/>
    <property type="match status" value="1"/>
</dbReference>
<dbReference type="PANTHER" id="PTHR44329">
    <property type="entry name" value="SERINE/THREONINE-PROTEIN KINASE TNNI3K-RELATED"/>
    <property type="match status" value="1"/>
</dbReference>
<feature type="region of interest" description="Disordered" evidence="6">
    <location>
        <begin position="1127"/>
        <end position="1230"/>
    </location>
</feature>
<dbReference type="InterPro" id="IPR008271">
    <property type="entry name" value="Ser/Thr_kinase_AS"/>
</dbReference>
<feature type="compositionally biased region" description="Pro residues" evidence="6">
    <location>
        <begin position="1179"/>
        <end position="1192"/>
    </location>
</feature>
<proteinExistence type="predicted"/>
<dbReference type="GO" id="GO:0004674">
    <property type="term" value="F:protein serine/threonine kinase activity"/>
    <property type="evidence" value="ECO:0007669"/>
    <property type="project" value="TreeGrafter"/>
</dbReference>
<feature type="compositionally biased region" description="Gly residues" evidence="6">
    <location>
        <begin position="884"/>
        <end position="897"/>
    </location>
</feature>
<accession>A0A9W6BHT9</accession>
<feature type="compositionally biased region" description="Basic and acidic residues" evidence="6">
    <location>
        <begin position="433"/>
        <end position="455"/>
    </location>
</feature>
<comment type="caution">
    <text evidence="8">The sequence shown here is derived from an EMBL/GenBank/DDBJ whole genome shotgun (WGS) entry which is preliminary data.</text>
</comment>
<evidence type="ECO:0000256" key="3">
    <source>
        <dbReference type="ARBA" id="ARBA00022777"/>
    </source>
</evidence>
<evidence type="ECO:0000259" key="7">
    <source>
        <dbReference type="PROSITE" id="PS50011"/>
    </source>
</evidence>
<dbReference type="EMBL" id="BRXU01000006">
    <property type="protein sequence ID" value="GLC52329.1"/>
    <property type="molecule type" value="Genomic_DNA"/>
</dbReference>
<dbReference type="PROSITE" id="PS00107">
    <property type="entry name" value="PROTEIN_KINASE_ATP"/>
    <property type="match status" value="1"/>
</dbReference>
<dbReference type="InterPro" id="IPR051681">
    <property type="entry name" value="Ser/Thr_Kinases-Pseudokinases"/>
</dbReference>
<feature type="compositionally biased region" description="Basic and acidic residues" evidence="6">
    <location>
        <begin position="463"/>
        <end position="474"/>
    </location>
</feature>
<dbReference type="InterPro" id="IPR000270">
    <property type="entry name" value="PB1_dom"/>
</dbReference>
<dbReference type="InterPro" id="IPR017441">
    <property type="entry name" value="Protein_kinase_ATP_BS"/>
</dbReference>
<keyword evidence="3" id="KW-0418">Kinase</keyword>
<feature type="binding site" evidence="5">
    <location>
        <position position="821"/>
    </location>
    <ligand>
        <name>ATP</name>
        <dbReference type="ChEBI" id="CHEBI:30616"/>
    </ligand>
</feature>
<evidence type="ECO:0000256" key="5">
    <source>
        <dbReference type="PROSITE-ProRule" id="PRU10141"/>
    </source>
</evidence>
<feature type="domain" description="Protein kinase" evidence="7">
    <location>
        <begin position="793"/>
        <end position="1097"/>
    </location>
</feature>